<evidence type="ECO:0000256" key="1">
    <source>
        <dbReference type="ARBA" id="ARBA00022950"/>
    </source>
</evidence>
<keyword evidence="2" id="KW-1171">Viral genome ejection through host cell envelope</keyword>
<keyword evidence="1" id="KW-0118">Viral capsid assembly</keyword>
<proteinExistence type="predicted"/>
<feature type="region of interest" description="Disordered" evidence="4">
    <location>
        <begin position="433"/>
        <end position="476"/>
    </location>
</feature>
<evidence type="ECO:0000256" key="4">
    <source>
        <dbReference type="SAM" id="MobiDB-lite"/>
    </source>
</evidence>
<dbReference type="InterPro" id="IPR006944">
    <property type="entry name" value="Phage/GTA_portal"/>
</dbReference>
<evidence type="ECO:0000313" key="6">
    <source>
        <dbReference type="EMBL" id="CAB4184867.1"/>
    </source>
</evidence>
<accession>A0A6J7XJJ4</accession>
<name>A0A6J7XJJ4_9CAUD</name>
<dbReference type="EMBL" id="LR797071">
    <property type="protein sequence ID" value="CAB4184867.1"/>
    <property type="molecule type" value="Genomic_DNA"/>
</dbReference>
<dbReference type="EMBL" id="LR796919">
    <property type="protein sequence ID" value="CAB4174537.1"/>
    <property type="molecule type" value="Genomic_DNA"/>
</dbReference>
<reference evidence="8" key="1">
    <citation type="submission" date="2020-05" db="EMBL/GenBank/DDBJ databases">
        <authorList>
            <person name="Chiriac C."/>
            <person name="Salcher M."/>
            <person name="Ghai R."/>
            <person name="Kavagutti S V."/>
        </authorList>
    </citation>
    <scope>NUCLEOTIDE SEQUENCE</scope>
</reference>
<dbReference type="InterPro" id="IPR036412">
    <property type="entry name" value="HAD-like_sf"/>
</dbReference>
<evidence type="ECO:0000313" key="8">
    <source>
        <dbReference type="EMBL" id="CAB5231169.1"/>
    </source>
</evidence>
<dbReference type="Gene3D" id="3.40.50.1000">
    <property type="entry name" value="HAD superfamily/HAD-like"/>
    <property type="match status" value="1"/>
</dbReference>
<evidence type="ECO:0000256" key="3">
    <source>
        <dbReference type="ARBA" id="ARBA00023219"/>
    </source>
</evidence>
<evidence type="ECO:0000256" key="2">
    <source>
        <dbReference type="ARBA" id="ARBA00023009"/>
    </source>
</evidence>
<feature type="compositionally biased region" description="Polar residues" evidence="4">
    <location>
        <begin position="462"/>
        <end position="474"/>
    </location>
</feature>
<sequence length="613" mass="67886">MAESRSLFSRLFGRGEVVTNAISTTPEYDSAPYARGVAGVTHHAKRSTQQLRRWSRTNPWIRAAINLRRTQISQAKWDIIGIDSETKPNEKKIAQIKELFRRPNQRMDSWRSLMEPVIEDILVLDQGVIEVEATNGGRIGSYNRPVASLHAKDASKIVFDSGWDGTDPSAPRYYEFAEDGREIARYLNHELLVIISNPVTYTPLGLSPLEVLAETIEADLAAAAYNAKAVMAAAPPGVLHLGEGVRADQVDAFRAYWDAEIAGRSQIAITGGGKGMQWMPLASSNRDMQFMEWQVYLARKICAVFAVQPQDIGIGFDMNRSSSQVAAKFTQDNGIKPLMELIAEFITREIVWRYDEDLRFSFTGMGMQDQAEMADYYKASLAGLPWLRLNDALRERGQDGIGDMGEEIWLPSPQGYMPMSVYMEYLANIISKGEVQPDGTPPTANNPQGTPSPDQGQDIVPDNTTENSPQSQTAKAAGGVVVCDIDGTLTKYDGSQEANENTVLYLKEMSASHRVIIVSSRSVKRLEETTAWLNANEVPHDSVYLSDFPTGAGLQFKRYKVGKIIKDSGPVAIAIDNDEDVRAVYRDLGVSDVRAPEDLPKVKRSGKRKRAAK</sequence>
<keyword evidence="1" id="KW-1188">Viral release from host cell</keyword>
<dbReference type="SUPFAM" id="SSF56784">
    <property type="entry name" value="HAD-like"/>
    <property type="match status" value="1"/>
</dbReference>
<dbReference type="EMBL" id="LR797185">
    <property type="protein sequence ID" value="CAB4192405.1"/>
    <property type="molecule type" value="Genomic_DNA"/>
</dbReference>
<protein>
    <submittedName>
        <fullName evidence="8">Portal_HK97, phage portal protein, HK97 family</fullName>
    </submittedName>
</protein>
<evidence type="ECO:0000313" key="7">
    <source>
        <dbReference type="EMBL" id="CAB4192405.1"/>
    </source>
</evidence>
<organism evidence="8">
    <name type="scientific">uncultured Caudovirales phage</name>
    <dbReference type="NCBI Taxonomy" id="2100421"/>
    <lineage>
        <taxon>Viruses</taxon>
        <taxon>Duplodnaviria</taxon>
        <taxon>Heunggongvirae</taxon>
        <taxon>Uroviricota</taxon>
        <taxon>Caudoviricetes</taxon>
        <taxon>Peduoviridae</taxon>
        <taxon>Maltschvirus</taxon>
        <taxon>Maltschvirus maltsch</taxon>
    </lineage>
</organism>
<evidence type="ECO:0000313" key="5">
    <source>
        <dbReference type="EMBL" id="CAB4174537.1"/>
    </source>
</evidence>
<feature type="compositionally biased region" description="Polar residues" evidence="4">
    <location>
        <begin position="442"/>
        <end position="455"/>
    </location>
</feature>
<keyword evidence="2" id="KW-1162">Viral penetration into host cytoplasm</keyword>
<gene>
    <name evidence="6" type="ORF">UFOVP1131_41</name>
    <name evidence="7" type="ORF">UFOVP1245_21</name>
    <name evidence="8" type="ORF">UFOVP1582_33</name>
    <name evidence="5" type="ORF">UFOVP966_55</name>
</gene>
<dbReference type="InterPro" id="IPR023214">
    <property type="entry name" value="HAD_sf"/>
</dbReference>
<dbReference type="EMBL" id="LR798428">
    <property type="protein sequence ID" value="CAB5231169.1"/>
    <property type="molecule type" value="Genomic_DNA"/>
</dbReference>
<keyword evidence="2" id="KW-1160">Virus entry into host cell</keyword>
<keyword evidence="3" id="KW-0231">Viral genome packaging</keyword>
<dbReference type="Pfam" id="PF04860">
    <property type="entry name" value="Phage_portal"/>
    <property type="match status" value="1"/>
</dbReference>